<evidence type="ECO:0000256" key="3">
    <source>
        <dbReference type="SAM" id="SignalP"/>
    </source>
</evidence>
<sequence length="607" mass="67180">MLGCWWMTAFGKLLRMLWRNHCCSAPSQAPQTPLLVSDLGRLFTTSKPPSGPCDTSRNSNRKSMGLSPANIRSCKKGVRCWTRLVVRAASWRLWVFICLIMKLPLDRNIRTWTKETESPEIDIFSGSGQTSDGPRLICKPTALAKYLLQHCGSLARPRLASWPRGDPHLQTLSSLLFGQHKDTLQFTRDNLLLRDGGILALDWAVGTRLGEVVGRKEHQSGGKALGCFTTTPPVLLLIPEFWGGMTPHLRVLCHQAVCQGFYVVVFHARGTAGCPLTSARLTEFGDQADLEQAVAYVHSRHPSSVMVAVSEGSGSGILLSYLGECGSSSHLTAAAAISPVLQGQLWFETAMPPIYRWGVLFHRKLLLSRGVLDVDRALSCSSLRDFEETLSCSSTQLLQSPPRPPVSTRNSGLKSGSISPRGLAPSVAWALGERAYPAKDWDTYWERNEPLRDADEVAVPVLCIRSCDDPLLPPASTLPLPLFQSNPYFLLVLTDRGGHCGFTTEGQKEMEGGRTGNEEVEDSNWSHIAVLEYFRVVADFLKGEERDGMRSDGPLGENSQAGPRSRTSNNPRRRRANIVRRQRMHAPEESSVEAKEGNFTWKRSYTR</sequence>
<dbReference type="InterPro" id="IPR029058">
    <property type="entry name" value="AB_hydrolase_fold"/>
</dbReference>
<reference evidence="4 5" key="1">
    <citation type="submission" date="2019-08" db="EMBL/GenBank/DDBJ databases">
        <title>A chromosome-level genome assembly, high-density linkage maps, and genome scans reveal the genomic architecture of hybrid incompatibilities underlying speciation via character displacement in darters (Percidae: Etheostominae).</title>
        <authorList>
            <person name="Moran R.L."/>
            <person name="Catchen J.M."/>
            <person name="Fuller R.C."/>
        </authorList>
    </citation>
    <scope>NUCLEOTIDE SEQUENCE [LARGE SCALE GENOMIC DNA]</scope>
    <source>
        <strain evidence="4">EspeVRDwgs_2016</strain>
        <tissue evidence="4">Muscle</tissue>
    </source>
</reference>
<gene>
    <name evidence="4" type="ORF">FQN60_000668</name>
</gene>
<accession>A0A5J5CWW9</accession>
<dbReference type="AlphaFoldDB" id="A0A5J5CWW9"/>
<proteinExistence type="inferred from homology"/>
<dbReference type="Proteomes" id="UP000327493">
    <property type="component" value="Chromosome 13"/>
</dbReference>
<evidence type="ECO:0000313" key="5">
    <source>
        <dbReference type="Proteomes" id="UP000327493"/>
    </source>
</evidence>
<keyword evidence="5" id="KW-1185">Reference proteome</keyword>
<feature type="chain" id="PRO_5023894429" description="Serine aminopeptidase S33 domain-containing protein" evidence="3">
    <location>
        <begin position="20"/>
        <end position="607"/>
    </location>
</feature>
<feature type="signal peptide" evidence="3">
    <location>
        <begin position="1"/>
        <end position="19"/>
    </location>
</feature>
<evidence type="ECO:0000313" key="4">
    <source>
        <dbReference type="EMBL" id="KAA8586832.1"/>
    </source>
</evidence>
<name>A0A5J5CWW9_9PERO</name>
<feature type="compositionally biased region" description="Polar residues" evidence="2">
    <location>
        <begin position="407"/>
        <end position="418"/>
    </location>
</feature>
<dbReference type="EMBL" id="VOFY01000013">
    <property type="protein sequence ID" value="KAA8586832.1"/>
    <property type="molecule type" value="Genomic_DNA"/>
</dbReference>
<dbReference type="GO" id="GO:0047372">
    <property type="term" value="F:monoacylglycerol lipase activity"/>
    <property type="evidence" value="ECO:0007669"/>
    <property type="project" value="TreeGrafter"/>
</dbReference>
<feature type="compositionally biased region" description="Basic residues" evidence="2">
    <location>
        <begin position="571"/>
        <end position="584"/>
    </location>
</feature>
<feature type="compositionally biased region" description="Basic and acidic residues" evidence="2">
    <location>
        <begin position="585"/>
        <end position="596"/>
    </location>
</feature>
<evidence type="ECO:0008006" key="6">
    <source>
        <dbReference type="Google" id="ProtNLM"/>
    </source>
</evidence>
<dbReference type="PANTHER" id="PTHR10794:SF96">
    <property type="entry name" value="PROTEIN ABHD15-LIKE"/>
    <property type="match status" value="1"/>
</dbReference>
<dbReference type="Gene3D" id="3.40.50.1820">
    <property type="entry name" value="alpha/beta hydrolase"/>
    <property type="match status" value="1"/>
</dbReference>
<dbReference type="GO" id="GO:0034338">
    <property type="term" value="F:short-chain carboxylesterase activity"/>
    <property type="evidence" value="ECO:0007669"/>
    <property type="project" value="TreeGrafter"/>
</dbReference>
<keyword evidence="3" id="KW-0732">Signal</keyword>
<evidence type="ECO:0000256" key="1">
    <source>
        <dbReference type="ARBA" id="ARBA00010884"/>
    </source>
</evidence>
<protein>
    <recommendedName>
        <fullName evidence="6">Serine aminopeptidase S33 domain-containing protein</fullName>
    </recommendedName>
</protein>
<dbReference type="InterPro" id="IPR050960">
    <property type="entry name" value="AB_hydrolase_4_sf"/>
</dbReference>
<comment type="similarity">
    <text evidence="1">Belongs to the AB hydrolase superfamily. AB hydrolase 4 family.</text>
</comment>
<feature type="region of interest" description="Disordered" evidence="2">
    <location>
        <begin position="394"/>
        <end position="419"/>
    </location>
</feature>
<dbReference type="SUPFAM" id="SSF53474">
    <property type="entry name" value="alpha/beta-Hydrolases"/>
    <property type="match status" value="1"/>
</dbReference>
<feature type="region of interest" description="Disordered" evidence="2">
    <location>
        <begin position="545"/>
        <end position="607"/>
    </location>
</feature>
<evidence type="ECO:0000256" key="2">
    <source>
        <dbReference type="SAM" id="MobiDB-lite"/>
    </source>
</evidence>
<organism evidence="4 5">
    <name type="scientific">Etheostoma spectabile</name>
    <name type="common">orangethroat darter</name>
    <dbReference type="NCBI Taxonomy" id="54343"/>
    <lineage>
        <taxon>Eukaryota</taxon>
        <taxon>Metazoa</taxon>
        <taxon>Chordata</taxon>
        <taxon>Craniata</taxon>
        <taxon>Vertebrata</taxon>
        <taxon>Euteleostomi</taxon>
        <taxon>Actinopterygii</taxon>
        <taxon>Neopterygii</taxon>
        <taxon>Teleostei</taxon>
        <taxon>Neoteleostei</taxon>
        <taxon>Acanthomorphata</taxon>
        <taxon>Eupercaria</taxon>
        <taxon>Perciformes</taxon>
        <taxon>Percoidei</taxon>
        <taxon>Percidae</taxon>
        <taxon>Etheostomatinae</taxon>
        <taxon>Etheostoma</taxon>
    </lineage>
</organism>
<dbReference type="PANTHER" id="PTHR10794">
    <property type="entry name" value="ABHYDROLASE DOMAIN-CONTAINING PROTEIN"/>
    <property type="match status" value="1"/>
</dbReference>
<comment type="caution">
    <text evidence="4">The sequence shown here is derived from an EMBL/GenBank/DDBJ whole genome shotgun (WGS) entry which is preliminary data.</text>
</comment>